<keyword evidence="3" id="KW-0653">Protein transport</keyword>
<evidence type="ECO:0000256" key="1">
    <source>
        <dbReference type="ARBA" id="ARBA00004395"/>
    </source>
</evidence>
<dbReference type="PANTHER" id="PTHR14042">
    <property type="entry name" value="DOPEY-RELATED"/>
    <property type="match status" value="1"/>
</dbReference>
<dbReference type="InParanoid" id="A0A0C3BQK1"/>
<feature type="domain" description="DOP1-like C-terminal" evidence="9">
    <location>
        <begin position="1283"/>
        <end position="1776"/>
    </location>
</feature>
<evidence type="ECO:0000256" key="5">
    <source>
        <dbReference type="ARBA" id="ARBA00023136"/>
    </source>
</evidence>
<evidence type="ECO:0000256" key="4">
    <source>
        <dbReference type="ARBA" id="ARBA00023034"/>
    </source>
</evidence>
<evidence type="ECO:0000259" key="9">
    <source>
        <dbReference type="Pfam" id="PF24598"/>
    </source>
</evidence>
<evidence type="ECO:0000256" key="3">
    <source>
        <dbReference type="ARBA" id="ARBA00022927"/>
    </source>
</evidence>
<proteinExistence type="inferred from homology"/>
<dbReference type="GO" id="GO:0006895">
    <property type="term" value="P:Golgi to endosome transport"/>
    <property type="evidence" value="ECO:0007669"/>
    <property type="project" value="InterPro"/>
</dbReference>
<dbReference type="GO" id="GO:0005829">
    <property type="term" value="C:cytosol"/>
    <property type="evidence" value="ECO:0007669"/>
    <property type="project" value="GOC"/>
</dbReference>
<evidence type="ECO:0000256" key="6">
    <source>
        <dbReference type="ARBA" id="ARBA00046326"/>
    </source>
</evidence>
<dbReference type="EMBL" id="KN832976">
    <property type="protein sequence ID" value="KIM88783.1"/>
    <property type="molecule type" value="Genomic_DNA"/>
</dbReference>
<dbReference type="FunCoup" id="A0A0C3BQK1">
    <property type="interactions" value="139"/>
</dbReference>
<evidence type="ECO:0000259" key="8">
    <source>
        <dbReference type="Pfam" id="PF24597"/>
    </source>
</evidence>
<feature type="domain" description="DOP1 N-terminal" evidence="7">
    <location>
        <begin position="42"/>
        <end position="331"/>
    </location>
</feature>
<dbReference type="GO" id="GO:0015031">
    <property type="term" value="P:protein transport"/>
    <property type="evidence" value="ECO:0007669"/>
    <property type="project" value="UniProtKB-KW"/>
</dbReference>
<comment type="subcellular location">
    <subcellularLocation>
        <location evidence="1">Golgi apparatus membrane</location>
        <topology evidence="1">Peripheral membrane protein</topology>
    </subcellularLocation>
</comment>
<dbReference type="GO" id="GO:0005802">
    <property type="term" value="C:trans-Golgi network"/>
    <property type="evidence" value="ECO:0007669"/>
    <property type="project" value="TreeGrafter"/>
</dbReference>
<keyword evidence="5" id="KW-0472">Membrane</keyword>
<dbReference type="Pfam" id="PF24598">
    <property type="entry name" value="DOP1_C"/>
    <property type="match status" value="1"/>
</dbReference>
<dbReference type="Pfam" id="PF04118">
    <property type="entry name" value="Dopey_N"/>
    <property type="match status" value="1"/>
</dbReference>
<dbReference type="HOGENOM" id="CLU_001197_0_0_1"/>
<gene>
    <name evidence="10" type="ORF">PILCRDRAFT_813759</name>
</gene>
<dbReference type="InterPro" id="IPR056458">
    <property type="entry name" value="TPR_DOP1_M"/>
</dbReference>
<dbReference type="InterPro" id="IPR040314">
    <property type="entry name" value="DOP1"/>
</dbReference>
<dbReference type="OrthoDB" id="297643at2759"/>
<dbReference type="Pfam" id="PF24597">
    <property type="entry name" value="TPR_DOP1_M"/>
    <property type="match status" value="1"/>
</dbReference>
<feature type="domain" description="DOP1-like middle TPR" evidence="8">
    <location>
        <begin position="340"/>
        <end position="524"/>
    </location>
</feature>
<evidence type="ECO:0000256" key="2">
    <source>
        <dbReference type="ARBA" id="ARBA00022448"/>
    </source>
</evidence>
<accession>A0A0C3BQK1</accession>
<dbReference type="GO" id="GO:0005768">
    <property type="term" value="C:endosome"/>
    <property type="evidence" value="ECO:0007669"/>
    <property type="project" value="TreeGrafter"/>
</dbReference>
<evidence type="ECO:0000313" key="10">
    <source>
        <dbReference type="EMBL" id="KIM88783.1"/>
    </source>
</evidence>
<reference evidence="11" key="2">
    <citation type="submission" date="2015-01" db="EMBL/GenBank/DDBJ databases">
        <title>Evolutionary Origins and Diversification of the Mycorrhizal Mutualists.</title>
        <authorList>
            <consortium name="DOE Joint Genome Institute"/>
            <consortium name="Mycorrhizal Genomics Consortium"/>
            <person name="Kohler A."/>
            <person name="Kuo A."/>
            <person name="Nagy L.G."/>
            <person name="Floudas D."/>
            <person name="Copeland A."/>
            <person name="Barry K.W."/>
            <person name="Cichocki N."/>
            <person name="Veneault-Fourrey C."/>
            <person name="LaButti K."/>
            <person name="Lindquist E.A."/>
            <person name="Lipzen A."/>
            <person name="Lundell T."/>
            <person name="Morin E."/>
            <person name="Murat C."/>
            <person name="Riley R."/>
            <person name="Ohm R."/>
            <person name="Sun H."/>
            <person name="Tunlid A."/>
            <person name="Henrissat B."/>
            <person name="Grigoriev I.V."/>
            <person name="Hibbett D.S."/>
            <person name="Martin F."/>
        </authorList>
    </citation>
    <scope>NUCLEOTIDE SEQUENCE [LARGE SCALE GENOMIC DNA]</scope>
    <source>
        <strain evidence="11">F 1598</strain>
    </source>
</reference>
<reference evidence="10 11" key="1">
    <citation type="submission" date="2014-04" db="EMBL/GenBank/DDBJ databases">
        <authorList>
            <consortium name="DOE Joint Genome Institute"/>
            <person name="Kuo A."/>
            <person name="Tarkka M."/>
            <person name="Buscot F."/>
            <person name="Kohler A."/>
            <person name="Nagy L.G."/>
            <person name="Floudas D."/>
            <person name="Copeland A."/>
            <person name="Barry K.W."/>
            <person name="Cichocki N."/>
            <person name="Veneault-Fourrey C."/>
            <person name="LaButti K."/>
            <person name="Lindquist E.A."/>
            <person name="Lipzen A."/>
            <person name="Lundell T."/>
            <person name="Morin E."/>
            <person name="Murat C."/>
            <person name="Sun H."/>
            <person name="Tunlid A."/>
            <person name="Henrissat B."/>
            <person name="Grigoriev I.V."/>
            <person name="Hibbett D.S."/>
            <person name="Martin F."/>
            <person name="Nordberg H.P."/>
            <person name="Cantor M.N."/>
            <person name="Hua S.X."/>
        </authorList>
    </citation>
    <scope>NUCLEOTIDE SEQUENCE [LARGE SCALE GENOMIC DNA]</scope>
    <source>
        <strain evidence="10 11">F 1598</strain>
    </source>
</reference>
<protein>
    <submittedName>
        <fullName evidence="10">Uncharacterized protein</fullName>
    </submittedName>
</protein>
<dbReference type="InterPro" id="IPR016024">
    <property type="entry name" value="ARM-type_fold"/>
</dbReference>
<dbReference type="STRING" id="765440.A0A0C3BQK1"/>
<sequence length="1798" mass="201376">MASKNPLVTQALGAGTSIKKGSAWISARTSERAVAQQSIASDPKYKKYAQQVEKCLNSFDNVHEWADCIAFLKQLLKTFQSYMQFKEIPRKLIVAKRLSQCLNPALPTGVHQRALDVYSHILRVLGTEGLKRDLPLWSSGLFPFFEYAATSVKPVLLDLYDTYYLPMQTGLRPVMKSFILALLPGLEEETGEFFDKVLHLLDRLSNTVSSSFFLQNIWLIMLTTPSSRGTSLNYLSRRLPRLNADEDVTSIVGRDIGLMIRAFAAALEDDNLLVRRGALDILLQSIRINSAAIKKAQPEDRTIIMRAATGVVLRRDLSLNRRLYTWLLGPDEKSDHQIAYLKEHGLELLKLTLKDEMFAPSGDYSESRPFKIFISLLDKWEIGAALTDVLVYDAFRAIKQFVESNPDTAEDMVMTASTLYEAVEPHVVWKQLLAEFVTEITGDGNSFEAIRLSLFVLQTFQVQDEEIQSLHLPVVFSAVMNILNLHVQVDISRASTSTVREALLLQEEILQHVPLSALLKRPELTEGAQAATVSQSPYGFACTFYGIKPTSKLSIHKDSSSVPFASTLGDVIDLSIRCGRSLLVSTRPLALRDVFAQLLLLVGMLVDKLEGKPDAPIEVSWNPTEWLSAVLKTFELETINFIAVDRIVALAVTLHQTNALKPKLSIDERTIMDRMIKKLFGYLRPNCAVYHVRAVSLIWSLEASTTHPHAESIIAQSMTSPESWNAHEAYEAFGVLWRLTEDNFLPGFRFKVPMMIVLDTLRNEDPSLRRIGETWMRCSLKSYLRVLDPILHDLLDPSILRTPTTAKVRGKELAGFLYERPFDQRFTHHLLETLLSIVRFGGQGFAKTARSTAVRRTHHPDLRQRVDAVGYHPDASYLDVLVDVLLRFVQTEPKDAWVITMRNSIAIIQSTAIDLLQVIVARGEIDHLSVEAIEAAVIAKLYFCIHVDRLDLQNKLLHILHSLLSASNSNLDSSPLGNRHMGSTDGAPEDQTLQEGLLGEQRTHTVNPLLLQTLVDGIATPTNRPVLQHWLDFVLMAVPQFQPMLQAVVNPLNDCVCRQLRLALADILQASKDRGDVEDIASTATDAEFIMLLNALERLVQLSLVNVEANQEDDDSGAPEKSPVENSGLLGYVSNVFSSDNVTDLTPDQLTARSPGYQSLREGIYVLYSIWATLAWSKPSSWSSKDDSLSMIYSRTRVRCRRVLEHLFRIQSAEVLESVIDCWSRENGASSGHDSASFELVDVLIASAQNAVHMICESITHRISGTKKRVVNPNLSDAILFEFLLQYFQRLEGPVAIQVWGRFLQLAKEIISSTRDFKPQNLHLLRCLCVLADKITQTTAIDDKRVRKELQETFGKLLDICVTFVGRSADQGTWIRRGPKDTLTVSSVNGRESPVPRVASDSKLNEKISVGPPSSQELSGAPELVLQINQFTGSTALPNLRKFLVDNDKVAAACANIVYYIMNPAMKSKSKPMEIDDAIVQIARELAKIPAALKTWRGPITELLNDSRVFNSTSDAATKWKPIIKILFDTDKTAFPELLGKVATAPSANIFTNREYEMLQRSLNLRRLSYVMFTGDKNHFLTQLPTIQEKLVDILKNVTAPIVQSEVYLCIRVLLCRLSPHNLTSFWPVVLTELYRVFEQIMVSVPSDGSEDLQLVLAASKCLDLLLALQTEEFQIHQWIFITDTVDAVYRPDDWNPEAMMDQLSEIIGNLPVPEARDVPASKNVNGGVGSTFTSHAEGLSMRRPMLTSLRQIDSIRDLVPFFSHVSISSYESVYASGGMIDWEAVERGLVEDMFDGR</sequence>
<keyword evidence="11" id="KW-1185">Reference proteome</keyword>
<dbReference type="PANTHER" id="PTHR14042:SF24">
    <property type="entry name" value="PROTEIN DOPEY-1 HOMOLOG"/>
    <property type="match status" value="1"/>
</dbReference>
<keyword evidence="4" id="KW-0333">Golgi apparatus</keyword>
<organism evidence="10 11">
    <name type="scientific">Piloderma croceum (strain F 1598)</name>
    <dbReference type="NCBI Taxonomy" id="765440"/>
    <lineage>
        <taxon>Eukaryota</taxon>
        <taxon>Fungi</taxon>
        <taxon>Dikarya</taxon>
        <taxon>Basidiomycota</taxon>
        <taxon>Agaricomycotina</taxon>
        <taxon>Agaricomycetes</taxon>
        <taxon>Agaricomycetidae</taxon>
        <taxon>Atheliales</taxon>
        <taxon>Atheliaceae</taxon>
        <taxon>Piloderma</taxon>
    </lineage>
</organism>
<comment type="similarity">
    <text evidence="6">Belongs to the DOP1 family.</text>
</comment>
<name>A0A0C3BQK1_PILCF</name>
<keyword evidence="2" id="KW-0813">Transport</keyword>
<dbReference type="InterPro" id="IPR007249">
    <property type="entry name" value="DOP1_N"/>
</dbReference>
<dbReference type="GO" id="GO:0000139">
    <property type="term" value="C:Golgi membrane"/>
    <property type="evidence" value="ECO:0007669"/>
    <property type="project" value="UniProtKB-SubCell"/>
</dbReference>
<dbReference type="SUPFAM" id="SSF48371">
    <property type="entry name" value="ARM repeat"/>
    <property type="match status" value="1"/>
</dbReference>
<evidence type="ECO:0000313" key="11">
    <source>
        <dbReference type="Proteomes" id="UP000054166"/>
    </source>
</evidence>
<dbReference type="Proteomes" id="UP000054166">
    <property type="component" value="Unassembled WGS sequence"/>
</dbReference>
<dbReference type="InterPro" id="IPR056457">
    <property type="entry name" value="DOP1_C"/>
</dbReference>
<evidence type="ECO:0000259" key="7">
    <source>
        <dbReference type="Pfam" id="PF04118"/>
    </source>
</evidence>